<dbReference type="InterPro" id="IPR050365">
    <property type="entry name" value="TIM50"/>
</dbReference>
<dbReference type="SMART" id="SM00577">
    <property type="entry name" value="CPDc"/>
    <property type="match status" value="1"/>
</dbReference>
<dbReference type="Pfam" id="PF03031">
    <property type="entry name" value="NIF"/>
    <property type="match status" value="1"/>
</dbReference>
<evidence type="ECO:0000313" key="4">
    <source>
        <dbReference type="EMBL" id="CAD9011954.1"/>
    </source>
</evidence>
<comment type="subcellular location">
    <subcellularLocation>
        <location evidence="1">Mitochondrion inner membrane</location>
        <topology evidence="1">Single-pass membrane protein</topology>
    </subcellularLocation>
</comment>
<dbReference type="SUPFAM" id="SSF56784">
    <property type="entry name" value="HAD-like"/>
    <property type="match status" value="1"/>
</dbReference>
<dbReference type="InterPro" id="IPR036412">
    <property type="entry name" value="HAD-like_sf"/>
</dbReference>
<dbReference type="PROSITE" id="PS50969">
    <property type="entry name" value="FCP1"/>
    <property type="match status" value="1"/>
</dbReference>
<dbReference type="AlphaFoldDB" id="A0A7S1IH61"/>
<keyword evidence="1" id="KW-0653">Protein transport</keyword>
<gene>
    <name evidence="4" type="ORF">EGYM00392_LOCUS23055</name>
</gene>
<feature type="compositionally biased region" description="Basic residues" evidence="2">
    <location>
        <begin position="278"/>
        <end position="302"/>
    </location>
</feature>
<proteinExistence type="inferred from homology"/>
<evidence type="ECO:0000256" key="1">
    <source>
        <dbReference type="RuleBase" id="RU365079"/>
    </source>
</evidence>
<keyword evidence="1" id="KW-0809">Transit peptide</keyword>
<comment type="similarity">
    <text evidence="1">Belongs to the TIM50 family.</text>
</comment>
<protein>
    <recommendedName>
        <fullName evidence="1">Mitochondrial import inner membrane translocase subunit TIM50</fullName>
    </recommendedName>
</protein>
<sequence length="316" mass="35212">MSPQDSTAASRQNSVTLHLCCTESIALAPALADRPRLPLPRTGSRGMLTVVLDLDNTLVFTRVLDADSATVLVTLRPYLFDLLHLALTHCEVFVWTAGRRHYASHAVQRMLDYFKLPRVPYLITRDDEGWYNEYETFKDVQLLGRDMDSVLLVEDSVPYARVSCDNCVIVPSYRGEPSDTVLRNLTQLLRQMIACRGGLGVPQFLRENVQSPLFVPSPYVISAYGSTCWNSMQQQQRVLQPNLPALAAIPNASEITAEYAAEGTAPSYDVVDVPPPSPKRRQMSMKNFKNQKVRQPNGRKRAAAIATAAPSLEYGQ</sequence>
<evidence type="ECO:0000259" key="3">
    <source>
        <dbReference type="PROSITE" id="PS50969"/>
    </source>
</evidence>
<comment type="function">
    <text evidence="1">Essential component of the TIM23 complex, a complex that mediates the translocation of transit peptide-containing proteins across the mitochondrial inner membrane.</text>
</comment>
<reference evidence="4" key="1">
    <citation type="submission" date="2021-01" db="EMBL/GenBank/DDBJ databases">
        <authorList>
            <person name="Corre E."/>
            <person name="Pelletier E."/>
            <person name="Niang G."/>
            <person name="Scheremetjew M."/>
            <person name="Finn R."/>
            <person name="Kale V."/>
            <person name="Holt S."/>
            <person name="Cochrane G."/>
            <person name="Meng A."/>
            <person name="Brown T."/>
            <person name="Cohen L."/>
        </authorList>
    </citation>
    <scope>NUCLEOTIDE SEQUENCE</scope>
    <source>
        <strain evidence="4">NIES-381</strain>
    </source>
</reference>
<dbReference type="PANTHER" id="PTHR12210">
    <property type="entry name" value="DULLARD PROTEIN PHOSPHATASE"/>
    <property type="match status" value="1"/>
</dbReference>
<feature type="domain" description="FCP1 homology" evidence="3">
    <location>
        <begin position="43"/>
        <end position="192"/>
    </location>
</feature>
<dbReference type="Gene3D" id="3.40.50.1000">
    <property type="entry name" value="HAD superfamily/HAD-like"/>
    <property type="match status" value="1"/>
</dbReference>
<accession>A0A7S1IH61</accession>
<keyword evidence="1" id="KW-0811">Translocation</keyword>
<organism evidence="4">
    <name type="scientific">Eutreptiella gymnastica</name>
    <dbReference type="NCBI Taxonomy" id="73025"/>
    <lineage>
        <taxon>Eukaryota</taxon>
        <taxon>Discoba</taxon>
        <taxon>Euglenozoa</taxon>
        <taxon>Euglenida</taxon>
        <taxon>Spirocuta</taxon>
        <taxon>Euglenophyceae</taxon>
        <taxon>Eutreptiales</taxon>
        <taxon>Eutreptiaceae</taxon>
        <taxon>Eutreptiella</taxon>
    </lineage>
</organism>
<feature type="region of interest" description="Disordered" evidence="2">
    <location>
        <begin position="269"/>
        <end position="316"/>
    </location>
</feature>
<dbReference type="InterPro" id="IPR023214">
    <property type="entry name" value="HAD_sf"/>
</dbReference>
<dbReference type="GO" id="GO:0005744">
    <property type="term" value="C:TIM23 mitochondrial import inner membrane translocase complex"/>
    <property type="evidence" value="ECO:0007669"/>
    <property type="project" value="UniProtKB-UniRule"/>
</dbReference>
<name>A0A7S1IH61_9EUGL</name>
<keyword evidence="1" id="KW-0813">Transport</keyword>
<dbReference type="EMBL" id="HBGA01062178">
    <property type="protein sequence ID" value="CAD9011954.1"/>
    <property type="molecule type" value="Transcribed_RNA"/>
</dbReference>
<dbReference type="GO" id="GO:0015031">
    <property type="term" value="P:protein transport"/>
    <property type="evidence" value="ECO:0007669"/>
    <property type="project" value="UniProtKB-KW"/>
</dbReference>
<evidence type="ECO:0000256" key="2">
    <source>
        <dbReference type="SAM" id="MobiDB-lite"/>
    </source>
</evidence>
<keyword evidence="1" id="KW-0496">Mitochondrion</keyword>
<comment type="subunit">
    <text evidence="1">Component of the TIM23 complex.</text>
</comment>
<dbReference type="InterPro" id="IPR004274">
    <property type="entry name" value="FCP1_dom"/>
</dbReference>